<sequence length="441" mass="46696">MDVRPGLTALTLTAVLLAGCGGGGNQADPAPTSAATAGSTTTAATTSTTGAGDCPDLAVDPGWYGDNHQRLSEMLTRLGTCGGAGDVASGAPLALFDWDNTVVKNDIGDATTYWMIANGKVLQPADWATVSTWLTPEAAQALTTACGALAEPGQPLPTDTPAGMACADEILEVYSDGETTADLKAFAGYNARRIEPQYAFAAQLLAGYTDAEVMDFARQARDQNLNAPEGTQQQVGSEDVTGWVRHYDQVTDLIQVMQARGFDVRIVSASSEPVVRVWAESLGLEGDKVMGVTVVHDGDRLTSTLTACGGDETSMTYIEGKRCRVNEQIFGITGPAAFDPAPEDKRAVFGAGDSDTDVSFMIDATELRLAINRNKTELMCHAYDNEDGKWLINPMFIDPEDQEDDPYPCSTAGEILPDGGKGPLKDIAGNLIEDQQDTVHR</sequence>
<accession>A0A3P1T4N7</accession>
<dbReference type="SUPFAM" id="SSF56784">
    <property type="entry name" value="HAD-like"/>
    <property type="match status" value="1"/>
</dbReference>
<keyword evidence="9" id="KW-0718">Serine biosynthesis</keyword>
<comment type="catalytic activity">
    <reaction evidence="10">
        <text>O-phospho-L-serine + H2O = L-serine + phosphate</text>
        <dbReference type="Rhea" id="RHEA:21208"/>
        <dbReference type="ChEBI" id="CHEBI:15377"/>
        <dbReference type="ChEBI" id="CHEBI:33384"/>
        <dbReference type="ChEBI" id="CHEBI:43474"/>
        <dbReference type="ChEBI" id="CHEBI:57524"/>
        <dbReference type="EC" id="3.1.3.3"/>
    </reaction>
</comment>
<keyword evidence="7 13" id="KW-0378">Hydrolase</keyword>
<dbReference type="GO" id="GO:0006564">
    <property type="term" value="P:L-serine biosynthetic process"/>
    <property type="evidence" value="ECO:0007669"/>
    <property type="project" value="UniProtKB-KW"/>
</dbReference>
<dbReference type="GO" id="GO:0000287">
    <property type="term" value="F:magnesium ion binding"/>
    <property type="evidence" value="ECO:0007669"/>
    <property type="project" value="TreeGrafter"/>
</dbReference>
<comment type="similarity">
    <text evidence="3">Belongs to the HAD-like hydrolase superfamily. SerB family.</text>
</comment>
<dbReference type="EC" id="3.1.3.3" evidence="4"/>
<reference evidence="13 14" key="1">
    <citation type="submission" date="2018-11" db="EMBL/GenBank/DDBJ databases">
        <title>Genomes From Bacteria Associated with the Canine Oral Cavity: a Test Case for Automated Genome-Based Taxonomic Assignment.</title>
        <authorList>
            <person name="Coil D.A."/>
            <person name="Jospin G."/>
            <person name="Darling A.E."/>
            <person name="Wallis C."/>
            <person name="Davis I.J."/>
            <person name="Harris S."/>
            <person name="Eisen J.A."/>
            <person name="Holcombe L.J."/>
            <person name="O'Flynn C."/>
        </authorList>
    </citation>
    <scope>NUCLEOTIDE SEQUENCE [LARGE SCALE GENOMIC DNA]</scope>
    <source>
        <strain evidence="13 14">OH887_COT-365</strain>
    </source>
</reference>
<dbReference type="GO" id="GO:0005737">
    <property type="term" value="C:cytoplasm"/>
    <property type="evidence" value="ECO:0007669"/>
    <property type="project" value="TreeGrafter"/>
</dbReference>
<keyword evidence="5" id="KW-0028">Amino-acid biosynthesis</keyword>
<comment type="caution">
    <text evidence="13">The sequence shown here is derived from an EMBL/GenBank/DDBJ whole genome shotgun (WGS) entry which is preliminary data.</text>
</comment>
<feature type="compositionally biased region" description="Low complexity" evidence="12">
    <location>
        <begin position="32"/>
        <end position="51"/>
    </location>
</feature>
<evidence type="ECO:0000256" key="7">
    <source>
        <dbReference type="ARBA" id="ARBA00022801"/>
    </source>
</evidence>
<evidence type="ECO:0000256" key="4">
    <source>
        <dbReference type="ARBA" id="ARBA00012640"/>
    </source>
</evidence>
<dbReference type="GO" id="GO:0036424">
    <property type="term" value="F:L-phosphoserine phosphatase activity"/>
    <property type="evidence" value="ECO:0007669"/>
    <property type="project" value="TreeGrafter"/>
</dbReference>
<dbReference type="Proteomes" id="UP000280819">
    <property type="component" value="Unassembled WGS sequence"/>
</dbReference>
<keyword evidence="6" id="KW-0479">Metal-binding</keyword>
<dbReference type="InterPro" id="IPR036412">
    <property type="entry name" value="HAD-like_sf"/>
</dbReference>
<dbReference type="PANTHER" id="PTHR43344">
    <property type="entry name" value="PHOSPHOSERINE PHOSPHATASE"/>
    <property type="match status" value="1"/>
</dbReference>
<evidence type="ECO:0000256" key="8">
    <source>
        <dbReference type="ARBA" id="ARBA00022842"/>
    </source>
</evidence>
<dbReference type="PANTHER" id="PTHR43344:SF2">
    <property type="entry name" value="PHOSPHOSERINE PHOSPHATASE"/>
    <property type="match status" value="1"/>
</dbReference>
<name>A0A3P1T4N7_9ACTN</name>
<dbReference type="InterPro" id="IPR023214">
    <property type="entry name" value="HAD_sf"/>
</dbReference>
<dbReference type="AlphaFoldDB" id="A0A3P1T4N7"/>
<dbReference type="PROSITE" id="PS51257">
    <property type="entry name" value="PROKAR_LIPOPROTEIN"/>
    <property type="match status" value="1"/>
</dbReference>
<evidence type="ECO:0000256" key="11">
    <source>
        <dbReference type="ARBA" id="ARBA00048523"/>
    </source>
</evidence>
<evidence type="ECO:0000313" key="13">
    <source>
        <dbReference type="EMBL" id="RRD04339.1"/>
    </source>
</evidence>
<dbReference type="EMBL" id="RQZG01000012">
    <property type="protein sequence ID" value="RRD04339.1"/>
    <property type="molecule type" value="Genomic_DNA"/>
</dbReference>
<feature type="region of interest" description="Disordered" evidence="12">
    <location>
        <begin position="401"/>
        <end position="441"/>
    </location>
</feature>
<proteinExistence type="inferred from homology"/>
<organism evidence="13 14">
    <name type="scientific">Arachnia propionica</name>
    <dbReference type="NCBI Taxonomy" id="1750"/>
    <lineage>
        <taxon>Bacteria</taxon>
        <taxon>Bacillati</taxon>
        <taxon>Actinomycetota</taxon>
        <taxon>Actinomycetes</taxon>
        <taxon>Propionibacteriales</taxon>
        <taxon>Propionibacteriaceae</taxon>
        <taxon>Arachnia</taxon>
    </lineage>
</organism>
<protein>
    <recommendedName>
        <fullName evidence="4">phosphoserine phosphatase</fullName>
        <ecNumber evidence="4">3.1.3.3</ecNumber>
    </recommendedName>
</protein>
<evidence type="ECO:0000256" key="10">
    <source>
        <dbReference type="ARBA" id="ARBA00048138"/>
    </source>
</evidence>
<evidence type="ECO:0000256" key="6">
    <source>
        <dbReference type="ARBA" id="ARBA00022723"/>
    </source>
</evidence>
<evidence type="ECO:0000256" key="5">
    <source>
        <dbReference type="ARBA" id="ARBA00022605"/>
    </source>
</evidence>
<dbReference type="InterPro" id="IPR050582">
    <property type="entry name" value="HAD-like_SerB"/>
</dbReference>
<comment type="cofactor">
    <cofactor evidence="1">
        <name>Mg(2+)</name>
        <dbReference type="ChEBI" id="CHEBI:18420"/>
    </cofactor>
</comment>
<evidence type="ECO:0000256" key="3">
    <source>
        <dbReference type="ARBA" id="ARBA00009184"/>
    </source>
</evidence>
<evidence type="ECO:0000256" key="1">
    <source>
        <dbReference type="ARBA" id="ARBA00001946"/>
    </source>
</evidence>
<comment type="catalytic activity">
    <reaction evidence="11">
        <text>O-phospho-D-serine + H2O = D-serine + phosphate</text>
        <dbReference type="Rhea" id="RHEA:24873"/>
        <dbReference type="ChEBI" id="CHEBI:15377"/>
        <dbReference type="ChEBI" id="CHEBI:35247"/>
        <dbReference type="ChEBI" id="CHEBI:43474"/>
        <dbReference type="ChEBI" id="CHEBI:58680"/>
        <dbReference type="EC" id="3.1.3.3"/>
    </reaction>
</comment>
<keyword evidence="8" id="KW-0460">Magnesium</keyword>
<dbReference type="Gene3D" id="3.40.50.1000">
    <property type="entry name" value="HAD superfamily/HAD-like"/>
    <property type="match status" value="2"/>
</dbReference>
<dbReference type="OrthoDB" id="1633110at2"/>
<evidence type="ECO:0000313" key="14">
    <source>
        <dbReference type="Proteomes" id="UP000280819"/>
    </source>
</evidence>
<evidence type="ECO:0000256" key="9">
    <source>
        <dbReference type="ARBA" id="ARBA00023299"/>
    </source>
</evidence>
<feature type="region of interest" description="Disordered" evidence="12">
    <location>
        <begin position="26"/>
        <end position="51"/>
    </location>
</feature>
<comment type="pathway">
    <text evidence="2">Amino-acid biosynthesis; L-serine biosynthesis; L-serine from 3-phospho-D-glycerate: step 3/3.</text>
</comment>
<evidence type="ECO:0000256" key="2">
    <source>
        <dbReference type="ARBA" id="ARBA00005135"/>
    </source>
</evidence>
<gene>
    <name evidence="13" type="ORF">EII34_10480</name>
</gene>
<evidence type="ECO:0000256" key="12">
    <source>
        <dbReference type="SAM" id="MobiDB-lite"/>
    </source>
</evidence>